<dbReference type="Pfam" id="PF02518">
    <property type="entry name" value="HATPase_c"/>
    <property type="match status" value="1"/>
</dbReference>
<dbReference type="SMART" id="SM00448">
    <property type="entry name" value="REC"/>
    <property type="match status" value="2"/>
</dbReference>
<dbReference type="Proteomes" id="UP000412311">
    <property type="component" value="Unassembled WGS sequence"/>
</dbReference>
<organism evidence="8 9">
    <name type="scientific">Pseudomonas fluorescens</name>
    <dbReference type="NCBI Taxonomy" id="294"/>
    <lineage>
        <taxon>Bacteria</taxon>
        <taxon>Pseudomonadati</taxon>
        <taxon>Pseudomonadota</taxon>
        <taxon>Gammaproteobacteria</taxon>
        <taxon>Pseudomonadales</taxon>
        <taxon>Pseudomonadaceae</taxon>
        <taxon>Pseudomonas</taxon>
    </lineage>
</organism>
<feature type="modified residue" description="4-aspartylphosphate" evidence="5">
    <location>
        <position position="55"/>
    </location>
</feature>
<protein>
    <recommendedName>
        <fullName evidence="2">histidine kinase</fullName>
        <ecNumber evidence="2">2.7.13.3</ecNumber>
    </recommendedName>
</protein>
<dbReference type="PANTHER" id="PTHR43065">
    <property type="entry name" value="SENSOR HISTIDINE KINASE"/>
    <property type="match status" value="1"/>
</dbReference>
<dbReference type="AlphaFoldDB" id="A0A5E7TK73"/>
<keyword evidence="4 8" id="KW-0418">Kinase</keyword>
<accession>A0A5E7TK73</accession>
<feature type="modified residue" description="4-aspartylphosphate" evidence="5">
    <location>
        <position position="579"/>
    </location>
</feature>
<dbReference type="InterPro" id="IPR035965">
    <property type="entry name" value="PAS-like_dom_sf"/>
</dbReference>
<feature type="domain" description="Histidine kinase" evidence="6">
    <location>
        <begin position="289"/>
        <end position="509"/>
    </location>
</feature>
<keyword evidence="8" id="KW-0808">Transferase</keyword>
<dbReference type="InterPro" id="IPR003661">
    <property type="entry name" value="HisK_dim/P_dom"/>
</dbReference>
<dbReference type="Pfam" id="PF08448">
    <property type="entry name" value="PAS_4"/>
    <property type="match status" value="1"/>
</dbReference>
<dbReference type="SUPFAM" id="SSF47384">
    <property type="entry name" value="Homodimeric domain of signal transducing histidine kinase"/>
    <property type="match status" value="1"/>
</dbReference>
<dbReference type="PANTHER" id="PTHR43065:SF42">
    <property type="entry name" value="TWO-COMPONENT SENSOR PPRA"/>
    <property type="match status" value="1"/>
</dbReference>
<dbReference type="Gene3D" id="3.30.565.10">
    <property type="entry name" value="Histidine kinase-like ATPase, C-terminal domain"/>
    <property type="match status" value="1"/>
</dbReference>
<dbReference type="SMART" id="SM00388">
    <property type="entry name" value="HisKA"/>
    <property type="match status" value="1"/>
</dbReference>
<evidence type="ECO:0000259" key="6">
    <source>
        <dbReference type="PROSITE" id="PS50109"/>
    </source>
</evidence>
<feature type="domain" description="Response regulatory" evidence="7">
    <location>
        <begin position="529"/>
        <end position="644"/>
    </location>
</feature>
<evidence type="ECO:0000256" key="4">
    <source>
        <dbReference type="ARBA" id="ARBA00022777"/>
    </source>
</evidence>
<evidence type="ECO:0000259" key="7">
    <source>
        <dbReference type="PROSITE" id="PS50110"/>
    </source>
</evidence>
<sequence length="647" mass="71216">MKRDIRLLIVDDNVATRYALRRRLERHGYEVLEAGTGGDGLALIDSEALDALILDVNLPDMSGFDIVRILRADARTALLPVIHVSAASIQTGDIITGLNAGADAYLIHPVDPDVLLATLRTLLRVRDTENALRESEARFREIFANVSAPIAVLDASLKVHECNQAFAQLIIDNQDPQILRECFAEDQSAILNELRLRLVDGERWKGTLNMRVQGEIRETEWQISPYRTPELSLVFVEDVTEHRHRERAHLARLDDTTTQLAKEVAERVRAEAQLLQVQKMDALGKLTGGIAHDFNNLLTGIITSLELIQKRVVDGRLDKVQFYSEAALNSAMSAASLTHRLLAFARQQPLDTRPVDINEQVRSLEELLVRTIGERINLKLELTNKPAIALVDPVQLESAVLNLVINARDALPAGGNIWVNTYAAYSHGDPNLADGAYVALSVRDDGTGIEHNVIDKVFDPFFTTKPLGQGTGLGLSTIYGFARQSGGDAHIRSVARRGTEVTIMLPATTDPTGADIPAPVVDPQGSGEHVLIVEDMPSVRMFVTEVLEDAGYRCTQAADIETALERLQNDPSVNLLLTDVGLPRMSGRELADVARGWRDGLPILFMTGYAETAINRQVFLGSGMDMLVKPFQISELLDKVRRTLDGA</sequence>
<keyword evidence="3 5" id="KW-0597">Phosphoprotein</keyword>
<evidence type="ECO:0000313" key="8">
    <source>
        <dbReference type="EMBL" id="VVP98620.1"/>
    </source>
</evidence>
<evidence type="ECO:0000256" key="2">
    <source>
        <dbReference type="ARBA" id="ARBA00012438"/>
    </source>
</evidence>
<dbReference type="RefSeq" id="WP_150793490.1">
    <property type="nucleotide sequence ID" value="NZ_CABVJG010000005.1"/>
</dbReference>
<dbReference type="Pfam" id="PF00072">
    <property type="entry name" value="Response_reg"/>
    <property type="match status" value="2"/>
</dbReference>
<dbReference type="InterPro" id="IPR001789">
    <property type="entry name" value="Sig_transdc_resp-reg_receiver"/>
</dbReference>
<dbReference type="SMART" id="SM00387">
    <property type="entry name" value="HATPase_c"/>
    <property type="match status" value="1"/>
</dbReference>
<comment type="catalytic activity">
    <reaction evidence="1">
        <text>ATP + protein L-histidine = ADP + protein N-phospho-L-histidine.</text>
        <dbReference type="EC" id="2.7.13.3"/>
    </reaction>
</comment>
<evidence type="ECO:0000256" key="1">
    <source>
        <dbReference type="ARBA" id="ARBA00000085"/>
    </source>
</evidence>
<dbReference type="EC" id="2.7.13.3" evidence="2"/>
<dbReference type="CDD" id="cd00082">
    <property type="entry name" value="HisKA"/>
    <property type="match status" value="1"/>
</dbReference>
<dbReference type="SUPFAM" id="SSF55785">
    <property type="entry name" value="PYP-like sensor domain (PAS domain)"/>
    <property type="match status" value="1"/>
</dbReference>
<dbReference type="Gene3D" id="3.40.50.2300">
    <property type="match status" value="2"/>
</dbReference>
<dbReference type="Gene3D" id="3.30.450.20">
    <property type="entry name" value="PAS domain"/>
    <property type="match status" value="1"/>
</dbReference>
<dbReference type="InterPro" id="IPR004358">
    <property type="entry name" value="Sig_transdc_His_kin-like_C"/>
</dbReference>
<dbReference type="SUPFAM" id="SSF52172">
    <property type="entry name" value="CheY-like"/>
    <property type="match status" value="2"/>
</dbReference>
<dbReference type="PROSITE" id="PS50109">
    <property type="entry name" value="HIS_KIN"/>
    <property type="match status" value="1"/>
</dbReference>
<reference evidence="8 9" key="1">
    <citation type="submission" date="2019-09" db="EMBL/GenBank/DDBJ databases">
        <authorList>
            <person name="Chandra G."/>
            <person name="Truman W A."/>
        </authorList>
    </citation>
    <scope>NUCLEOTIDE SEQUENCE [LARGE SCALE GENOMIC DNA]</scope>
    <source>
        <strain evidence="8">PS925</strain>
    </source>
</reference>
<dbReference type="InterPro" id="IPR011006">
    <property type="entry name" value="CheY-like_superfamily"/>
</dbReference>
<dbReference type="EMBL" id="CABVJG010000005">
    <property type="protein sequence ID" value="VVP98620.1"/>
    <property type="molecule type" value="Genomic_DNA"/>
</dbReference>
<dbReference type="InterPro" id="IPR003594">
    <property type="entry name" value="HATPase_dom"/>
</dbReference>
<evidence type="ECO:0000313" key="9">
    <source>
        <dbReference type="Proteomes" id="UP000412311"/>
    </source>
</evidence>
<dbReference type="Gene3D" id="1.10.287.130">
    <property type="match status" value="1"/>
</dbReference>
<dbReference type="InterPro" id="IPR036890">
    <property type="entry name" value="HATPase_C_sf"/>
</dbReference>
<feature type="domain" description="Response regulatory" evidence="7">
    <location>
        <begin position="6"/>
        <end position="123"/>
    </location>
</feature>
<dbReference type="InterPro" id="IPR036097">
    <property type="entry name" value="HisK_dim/P_sf"/>
</dbReference>
<evidence type="ECO:0000256" key="3">
    <source>
        <dbReference type="ARBA" id="ARBA00022553"/>
    </source>
</evidence>
<name>A0A5E7TK73_PSEFL</name>
<dbReference type="SUPFAM" id="SSF55874">
    <property type="entry name" value="ATPase domain of HSP90 chaperone/DNA topoisomerase II/histidine kinase"/>
    <property type="match status" value="1"/>
</dbReference>
<dbReference type="InterPro" id="IPR005467">
    <property type="entry name" value="His_kinase_dom"/>
</dbReference>
<dbReference type="GO" id="GO:0000155">
    <property type="term" value="F:phosphorelay sensor kinase activity"/>
    <property type="evidence" value="ECO:0007669"/>
    <property type="project" value="InterPro"/>
</dbReference>
<dbReference type="Pfam" id="PF00512">
    <property type="entry name" value="HisKA"/>
    <property type="match status" value="1"/>
</dbReference>
<dbReference type="NCBIfam" id="TIGR00229">
    <property type="entry name" value="sensory_box"/>
    <property type="match status" value="1"/>
</dbReference>
<dbReference type="InterPro" id="IPR013656">
    <property type="entry name" value="PAS_4"/>
</dbReference>
<dbReference type="InterPro" id="IPR000014">
    <property type="entry name" value="PAS"/>
</dbReference>
<evidence type="ECO:0000256" key="5">
    <source>
        <dbReference type="PROSITE-ProRule" id="PRU00169"/>
    </source>
</evidence>
<gene>
    <name evidence="8" type="primary">rcsC_12</name>
    <name evidence="8" type="ORF">PS925_02089</name>
</gene>
<dbReference type="PROSITE" id="PS50110">
    <property type="entry name" value="RESPONSE_REGULATORY"/>
    <property type="match status" value="2"/>
</dbReference>
<dbReference type="PRINTS" id="PR00344">
    <property type="entry name" value="BCTRLSENSOR"/>
</dbReference>
<proteinExistence type="predicted"/>